<name>Q01P55_SOLUE</name>
<dbReference type="InterPro" id="IPR017850">
    <property type="entry name" value="Alkaline_phosphatase_core_sf"/>
</dbReference>
<gene>
    <name evidence="1" type="ordered locus">Acid_7666</name>
</gene>
<organism evidence="1">
    <name type="scientific">Solibacter usitatus (strain Ellin6076)</name>
    <dbReference type="NCBI Taxonomy" id="234267"/>
    <lineage>
        <taxon>Bacteria</taxon>
        <taxon>Pseudomonadati</taxon>
        <taxon>Acidobacteriota</taxon>
        <taxon>Terriglobia</taxon>
        <taxon>Bryobacterales</taxon>
        <taxon>Solibacteraceae</taxon>
        <taxon>Candidatus Solibacter</taxon>
    </lineage>
</organism>
<dbReference type="STRING" id="234267.Acid_7666"/>
<dbReference type="AlphaFoldDB" id="Q01P55"/>
<proteinExistence type="predicted"/>
<dbReference type="InParanoid" id="Q01P55"/>
<dbReference type="KEGG" id="sus:Acid_7666"/>
<accession>Q01P55</accession>
<dbReference type="PANTHER" id="PTHR43737">
    <property type="entry name" value="BLL7424 PROTEIN"/>
    <property type="match status" value="1"/>
</dbReference>
<dbReference type="PANTHER" id="PTHR43737:SF1">
    <property type="entry name" value="DUF1501 DOMAIN-CONTAINING PROTEIN"/>
    <property type="match status" value="1"/>
</dbReference>
<reference evidence="1" key="1">
    <citation type="submission" date="2006-10" db="EMBL/GenBank/DDBJ databases">
        <title>Complete sequence of Solibacter usitatus Ellin6076.</title>
        <authorList>
            <consortium name="US DOE Joint Genome Institute"/>
            <person name="Copeland A."/>
            <person name="Lucas S."/>
            <person name="Lapidus A."/>
            <person name="Barry K."/>
            <person name="Detter J.C."/>
            <person name="Glavina del Rio T."/>
            <person name="Hammon N."/>
            <person name="Israni S."/>
            <person name="Dalin E."/>
            <person name="Tice H."/>
            <person name="Pitluck S."/>
            <person name="Thompson L.S."/>
            <person name="Brettin T."/>
            <person name="Bruce D."/>
            <person name="Han C."/>
            <person name="Tapia R."/>
            <person name="Gilna P."/>
            <person name="Schmutz J."/>
            <person name="Larimer F."/>
            <person name="Land M."/>
            <person name="Hauser L."/>
            <person name="Kyrpides N."/>
            <person name="Mikhailova N."/>
            <person name="Janssen P.H."/>
            <person name="Kuske C.R."/>
            <person name="Richardson P."/>
        </authorList>
    </citation>
    <scope>NUCLEOTIDE SEQUENCE</scope>
    <source>
        <strain evidence="1">Ellin6076</strain>
    </source>
</reference>
<dbReference type="EMBL" id="CP000473">
    <property type="protein sequence ID" value="ABJ88565.1"/>
    <property type="molecule type" value="Genomic_DNA"/>
</dbReference>
<evidence type="ECO:0008006" key="2">
    <source>
        <dbReference type="Google" id="ProtNLM"/>
    </source>
</evidence>
<dbReference type="InterPro" id="IPR010869">
    <property type="entry name" value="DUF1501"/>
</dbReference>
<dbReference type="OrthoDB" id="127536at2"/>
<dbReference type="HOGENOM" id="CLU_035908_0_0_0"/>
<dbReference type="eggNOG" id="COG4102">
    <property type="taxonomic scope" value="Bacteria"/>
</dbReference>
<protein>
    <recommendedName>
        <fullName evidence="2">DUF1501 domain-containing protein</fullName>
    </recommendedName>
</protein>
<evidence type="ECO:0000313" key="1">
    <source>
        <dbReference type="EMBL" id="ABJ88565.1"/>
    </source>
</evidence>
<dbReference type="SUPFAM" id="SSF53649">
    <property type="entry name" value="Alkaline phosphatase-like"/>
    <property type="match status" value="1"/>
</dbReference>
<dbReference type="Pfam" id="PF07394">
    <property type="entry name" value="DUF1501"/>
    <property type="match status" value="1"/>
</dbReference>
<sequence>MSNEQEKINQWFRKHGWNNKTFFNRPHWTRRDFFSVLGAGVTGSYLTQRYARAADIAAAGVTTKNTAKNVIFILLAGAPSHTDTFDLKVINGVTPATFNPTNINGMMFPTGLMPKLATHAGEFALVRSMQSHALVHSLSQTWVQIGRNPTAALGNIAPNIGSVVAIEKDKERKPSQIFPTFLALNSGGGVGPGYLPANYGPFKVQPAASGIANTTNSTGQTRFTNRLKLMHSLDDNLRTTGVNGSPMQDYDEFYSAANQLMYNPIVNQNFGFSSADSLRYGNGTAATTLGNSCLVAAQVLKAQQGTRFIQITSNDGWDMHQNIYAAGTLPAKAAILDNAVSALLSDLKSSGMLDETLVVMCGEFGRTVGALTAAGGRDHWPQQFAFFAGGGIKGGTIVGQTDAQGRDTIDYGWSQKRYVYPEDIEATIYSAVGIDWTTVRHDDPLGRGFEYVPQTGAFSFFPVHELWG</sequence>